<dbReference type="EMBL" id="JBEPLJ010000015">
    <property type="protein sequence ID" value="MET3587683.1"/>
    <property type="molecule type" value="Genomic_DNA"/>
</dbReference>
<evidence type="ECO:0000313" key="2">
    <source>
        <dbReference type="Proteomes" id="UP001549031"/>
    </source>
</evidence>
<gene>
    <name evidence="1" type="ORF">ABID21_003811</name>
</gene>
<protein>
    <submittedName>
        <fullName evidence="1">Uncharacterized protein</fullName>
    </submittedName>
</protein>
<proteinExistence type="predicted"/>
<dbReference type="Proteomes" id="UP001549031">
    <property type="component" value="Unassembled WGS sequence"/>
</dbReference>
<reference evidence="1 2" key="1">
    <citation type="submission" date="2024-06" db="EMBL/GenBank/DDBJ databases">
        <title>Genomic Encyclopedia of Type Strains, Phase IV (KMG-IV): sequencing the most valuable type-strain genomes for metagenomic binning, comparative biology and taxonomic classification.</title>
        <authorList>
            <person name="Goeker M."/>
        </authorList>
    </citation>
    <scope>NUCLEOTIDE SEQUENCE [LARGE SCALE GENOMIC DNA]</scope>
    <source>
        <strain evidence="1 2">DSM 105042</strain>
    </source>
</reference>
<comment type="caution">
    <text evidence="1">The sequence shown here is derived from an EMBL/GenBank/DDBJ whole genome shotgun (WGS) entry which is preliminary data.</text>
</comment>
<organism evidence="1 2">
    <name type="scientific">Pseudorhizobium tarimense</name>
    <dbReference type="NCBI Taxonomy" id="1079109"/>
    <lineage>
        <taxon>Bacteria</taxon>
        <taxon>Pseudomonadati</taxon>
        <taxon>Pseudomonadota</taxon>
        <taxon>Alphaproteobacteria</taxon>
        <taxon>Hyphomicrobiales</taxon>
        <taxon>Rhizobiaceae</taxon>
        <taxon>Rhizobium/Agrobacterium group</taxon>
        <taxon>Pseudorhizobium</taxon>
    </lineage>
</organism>
<dbReference type="RefSeq" id="WP_247245490.1">
    <property type="nucleotide sequence ID" value="NZ_JALJRA010000016.1"/>
</dbReference>
<keyword evidence="2" id="KW-1185">Reference proteome</keyword>
<evidence type="ECO:0000313" key="1">
    <source>
        <dbReference type="EMBL" id="MET3587683.1"/>
    </source>
</evidence>
<sequence length="100" mass="11063">MANAHNDTELFQKALAAIPSGYNEGHFEARRWGATVKRSSDGKRVWLFAEDLAGGAIVSFNLYRTCKEKVTLKPCEMSSDKVNAFLLGYRLESGAEHDPA</sequence>
<accession>A0ABV2HAX9</accession>
<name>A0ABV2HAX9_9HYPH</name>